<evidence type="ECO:0000256" key="1">
    <source>
        <dbReference type="ARBA" id="ARBA00008467"/>
    </source>
</evidence>
<sequence>MTRQPVITAIAVETAAGTGMDALWDVLQDDARPITRADAVGLTQSEDVHVAAVPGLARDLSLVPKDAGVVGPAGRLLRRVLVSLDAATRHEIPVHLATNHSETDVIEAVYRAAADPAHPSIGREAPALLAEPIMDVVQHLPGLWPAETSYAACASGLYAAFLALLETAPGPRIVAAADALAQMGIAGFRRAGAIGADGCRPFSDDRDGLLIGEGAVAIRLDTEGENGLPRILGLGVACDAGHPTAPDAEGRGLEAAIRDALARADVTAEDVGGLVLHGTGTVANDATEAKVCARIWPKGAPPATSIKGHVGHCMGAAGLLNLAVAAEAWRRRSLPPTWPANVPGDVAGLDVVRGQARTLPRHHPVLATALGFGGANAAVLVGGRR</sequence>
<name>A0A1N7NYT0_9RHOB</name>
<organism evidence="5 6">
    <name type="scientific">Roseivivax lentus</name>
    <dbReference type="NCBI Taxonomy" id="633194"/>
    <lineage>
        <taxon>Bacteria</taxon>
        <taxon>Pseudomonadati</taxon>
        <taxon>Pseudomonadota</taxon>
        <taxon>Alphaproteobacteria</taxon>
        <taxon>Rhodobacterales</taxon>
        <taxon>Roseobacteraceae</taxon>
        <taxon>Roseivivax</taxon>
    </lineage>
</organism>
<feature type="domain" description="Ketosynthase family 3 (KS3)" evidence="4">
    <location>
        <begin position="2"/>
        <end position="383"/>
    </location>
</feature>
<dbReference type="InterPro" id="IPR014030">
    <property type="entry name" value="Ketoacyl_synth_N"/>
</dbReference>
<dbReference type="PANTHER" id="PTHR11712:SF347">
    <property type="entry name" value="BETA KETOACYL-ACYL CARRIER PROTEIN SYNTHASE"/>
    <property type="match status" value="1"/>
</dbReference>
<gene>
    <name evidence="5" type="ORF">SAMN05421759_11138</name>
</gene>
<evidence type="ECO:0000259" key="4">
    <source>
        <dbReference type="PROSITE" id="PS52004"/>
    </source>
</evidence>
<dbReference type="STRING" id="633194.SAMN05421759_11138"/>
<dbReference type="PANTHER" id="PTHR11712">
    <property type="entry name" value="POLYKETIDE SYNTHASE-RELATED"/>
    <property type="match status" value="1"/>
</dbReference>
<keyword evidence="2 3" id="KW-0808">Transferase</keyword>
<dbReference type="SMART" id="SM00825">
    <property type="entry name" value="PKS_KS"/>
    <property type="match status" value="1"/>
</dbReference>
<dbReference type="Pfam" id="PF02801">
    <property type="entry name" value="Ketoacyl-synt_C"/>
    <property type="match status" value="1"/>
</dbReference>
<dbReference type="GO" id="GO:0004315">
    <property type="term" value="F:3-oxoacyl-[acyl-carrier-protein] synthase activity"/>
    <property type="evidence" value="ECO:0007669"/>
    <property type="project" value="TreeGrafter"/>
</dbReference>
<proteinExistence type="inferred from homology"/>
<dbReference type="GO" id="GO:0006633">
    <property type="term" value="P:fatty acid biosynthetic process"/>
    <property type="evidence" value="ECO:0007669"/>
    <property type="project" value="TreeGrafter"/>
</dbReference>
<accession>A0A1N7NYT0</accession>
<evidence type="ECO:0000313" key="5">
    <source>
        <dbReference type="EMBL" id="SIT03438.1"/>
    </source>
</evidence>
<protein>
    <submittedName>
        <fullName evidence="5">3-oxoacyl-(Acyl-carrier-protein) synthase</fullName>
    </submittedName>
</protein>
<dbReference type="InterPro" id="IPR020841">
    <property type="entry name" value="PKS_Beta-ketoAc_synthase_dom"/>
</dbReference>
<dbReference type="EMBL" id="FTOQ01000011">
    <property type="protein sequence ID" value="SIT03438.1"/>
    <property type="molecule type" value="Genomic_DNA"/>
</dbReference>
<evidence type="ECO:0000313" key="6">
    <source>
        <dbReference type="Proteomes" id="UP000186684"/>
    </source>
</evidence>
<dbReference type="Pfam" id="PF00109">
    <property type="entry name" value="ketoacyl-synt"/>
    <property type="match status" value="1"/>
</dbReference>
<dbReference type="InterPro" id="IPR014031">
    <property type="entry name" value="Ketoacyl_synth_C"/>
</dbReference>
<keyword evidence="6" id="KW-1185">Reference proteome</keyword>
<dbReference type="Proteomes" id="UP000186684">
    <property type="component" value="Unassembled WGS sequence"/>
</dbReference>
<dbReference type="InterPro" id="IPR000794">
    <property type="entry name" value="Beta-ketoacyl_synthase"/>
</dbReference>
<dbReference type="AlphaFoldDB" id="A0A1N7NYT0"/>
<reference evidence="6" key="1">
    <citation type="submission" date="2017-01" db="EMBL/GenBank/DDBJ databases">
        <authorList>
            <person name="Varghese N."/>
            <person name="Submissions S."/>
        </authorList>
    </citation>
    <scope>NUCLEOTIDE SEQUENCE [LARGE SCALE GENOMIC DNA]</scope>
    <source>
        <strain evidence="6">DSM 29430</strain>
    </source>
</reference>
<comment type="similarity">
    <text evidence="1 3">Belongs to the thiolase-like superfamily. Beta-ketoacyl-ACP synthases family.</text>
</comment>
<dbReference type="SUPFAM" id="SSF53901">
    <property type="entry name" value="Thiolase-like"/>
    <property type="match status" value="2"/>
</dbReference>
<dbReference type="Gene3D" id="3.40.47.10">
    <property type="match status" value="2"/>
</dbReference>
<dbReference type="InterPro" id="IPR016039">
    <property type="entry name" value="Thiolase-like"/>
</dbReference>
<evidence type="ECO:0000256" key="3">
    <source>
        <dbReference type="RuleBase" id="RU003694"/>
    </source>
</evidence>
<dbReference type="PROSITE" id="PS52004">
    <property type="entry name" value="KS3_2"/>
    <property type="match status" value="1"/>
</dbReference>
<evidence type="ECO:0000256" key="2">
    <source>
        <dbReference type="ARBA" id="ARBA00022679"/>
    </source>
</evidence>